<protein>
    <submittedName>
        <fullName evidence="1">Iron ABC transporter</fullName>
    </submittedName>
</protein>
<proteinExistence type="predicted"/>
<organism evidence="1 2">
    <name type="scientific">Enterobacter hormaechei</name>
    <dbReference type="NCBI Taxonomy" id="158836"/>
    <lineage>
        <taxon>Bacteria</taxon>
        <taxon>Pseudomonadati</taxon>
        <taxon>Pseudomonadota</taxon>
        <taxon>Gammaproteobacteria</taxon>
        <taxon>Enterobacterales</taxon>
        <taxon>Enterobacteriaceae</taxon>
        <taxon>Enterobacter</taxon>
        <taxon>Enterobacter cloacae complex</taxon>
    </lineage>
</organism>
<sequence>MSRRITLSLWLLAGLLTVMTFMATGFGALRLPVNVLWSGSDETLRQTWLTIRL</sequence>
<dbReference type="EMBL" id="WBSZ01001735">
    <property type="protein sequence ID" value="KAB2474283.1"/>
    <property type="molecule type" value="Genomic_DNA"/>
</dbReference>
<dbReference type="Proteomes" id="UP000476281">
    <property type="component" value="Unassembled WGS sequence"/>
</dbReference>
<evidence type="ECO:0000313" key="1">
    <source>
        <dbReference type="EMBL" id="KAB2474283.1"/>
    </source>
</evidence>
<gene>
    <name evidence="1" type="ORF">F9C29_28820</name>
</gene>
<evidence type="ECO:0000313" key="2">
    <source>
        <dbReference type="Proteomes" id="UP000476281"/>
    </source>
</evidence>
<comment type="caution">
    <text evidence="1">The sequence shown here is derived from an EMBL/GenBank/DDBJ whole genome shotgun (WGS) entry which is preliminary data.</text>
</comment>
<reference evidence="1 2" key="1">
    <citation type="submission" date="2019-09" db="EMBL/GenBank/DDBJ databases">
        <title>Reversal of blaTEM antimicrobial resistance by CRISPR-Cas9 in clinical E. coli and other Enterobacteriaceae strains.</title>
        <authorList>
            <person name="Tagliaferri T."/>
            <person name="Guimaraes N."/>
            <person name="Pereira M."/>
            <person name="Felicori L."/>
            <person name="Horz H.-P."/>
            <person name="Santos S."/>
            <person name="Mendes T."/>
        </authorList>
    </citation>
    <scope>NUCLEOTIDE SEQUENCE [LARGE SCALE GENOMIC DNA]</scope>
    <source>
        <strain evidence="1 2">E2_blaTEM_MG</strain>
    </source>
</reference>
<dbReference type="AlphaFoldDB" id="A0A6L3X597"/>
<name>A0A6L3X597_9ENTR</name>
<feature type="non-terminal residue" evidence="1">
    <location>
        <position position="53"/>
    </location>
</feature>
<accession>A0A6L3X597</accession>